<comment type="cofactor">
    <cofactor evidence="1">
        <name>FMN</name>
        <dbReference type="ChEBI" id="CHEBI:58210"/>
    </cofactor>
</comment>
<evidence type="ECO:0000313" key="8">
    <source>
        <dbReference type="EMBL" id="OAQ77031.1"/>
    </source>
</evidence>
<evidence type="ECO:0000313" key="10">
    <source>
        <dbReference type="Proteomes" id="UP000078240"/>
    </source>
</evidence>
<feature type="binding site" evidence="5">
    <location>
        <position position="193"/>
    </location>
    <ligand>
        <name>glyoxylate</name>
        <dbReference type="ChEBI" id="CHEBI:36655"/>
    </ligand>
</feature>
<dbReference type="Proteomes" id="UP000078240">
    <property type="component" value="Unassembled WGS sequence"/>
</dbReference>
<feature type="binding site" evidence="5">
    <location>
        <position position="290"/>
    </location>
    <ligand>
        <name>glyoxylate</name>
        <dbReference type="ChEBI" id="CHEBI:36655"/>
    </ligand>
</feature>
<proteinExistence type="inferred from homology"/>
<dbReference type="GO" id="GO:0016491">
    <property type="term" value="F:oxidoreductase activity"/>
    <property type="evidence" value="ECO:0007669"/>
    <property type="project" value="UniProtKB-KW"/>
</dbReference>
<evidence type="ECO:0000256" key="2">
    <source>
        <dbReference type="ARBA" id="ARBA00023002"/>
    </source>
</evidence>
<reference evidence="9" key="1">
    <citation type="submission" date="2015-05" db="EMBL/GenBank/DDBJ databases">
        <authorList>
            <person name="Wang D.B."/>
            <person name="Wang M."/>
        </authorList>
    </citation>
    <scope>NUCLEOTIDE SEQUENCE</scope>
    <source>
        <strain evidence="9">36-1</strain>
    </source>
</reference>
<reference evidence="8 10" key="3">
    <citation type="submission" date="2016-01" db="EMBL/GenBank/DDBJ databases">
        <title>Biosynthesis of antibiotic leucinostatins and their inhibition on Phytophthora in bio-control Purpureocillium lilacinum.</title>
        <authorList>
            <person name="Wang G."/>
            <person name="Liu Z."/>
            <person name="Lin R."/>
            <person name="Li E."/>
            <person name="Mao Z."/>
            <person name="Ling J."/>
            <person name="Yin W."/>
            <person name="Xie B."/>
        </authorList>
    </citation>
    <scope>NUCLEOTIDE SEQUENCE [LARGE SCALE GENOMIC DNA]</scope>
    <source>
        <strain evidence="8">PLBJ-1</strain>
    </source>
</reference>
<dbReference type="EMBL" id="LCWV01000021">
    <property type="protein sequence ID" value="PWI67071.1"/>
    <property type="molecule type" value="Genomic_DNA"/>
</dbReference>
<keyword evidence="5" id="KW-0285">Flavoprotein</keyword>
<dbReference type="Proteomes" id="UP000245956">
    <property type="component" value="Unassembled WGS sequence"/>
</dbReference>
<keyword evidence="5" id="KW-0288">FMN</keyword>
<gene>
    <name evidence="9" type="ORF">PCL_04577</name>
    <name evidence="8" type="ORF">VFPBJ_07503</name>
</gene>
<feature type="active site" description="Proton acceptor" evidence="4">
    <location>
        <position position="290"/>
    </location>
</feature>
<feature type="domain" description="FMN hydroxy acid dehydrogenase" evidence="7">
    <location>
        <begin position="58"/>
        <end position="397"/>
    </location>
</feature>
<dbReference type="PROSITE" id="PS51349">
    <property type="entry name" value="FMN_HYDROXY_ACID_DH_2"/>
    <property type="match status" value="1"/>
</dbReference>
<dbReference type="InterPro" id="IPR037396">
    <property type="entry name" value="FMN_HAD"/>
</dbReference>
<feature type="binding site" evidence="5">
    <location>
        <position position="288"/>
    </location>
    <ligand>
        <name>FMN</name>
        <dbReference type="ChEBI" id="CHEBI:58210"/>
    </ligand>
</feature>
<organism evidence="8 10">
    <name type="scientific">Purpureocillium lilacinum</name>
    <name type="common">Paecilomyces lilacinus</name>
    <dbReference type="NCBI Taxonomy" id="33203"/>
    <lineage>
        <taxon>Eukaryota</taxon>
        <taxon>Fungi</taxon>
        <taxon>Dikarya</taxon>
        <taxon>Ascomycota</taxon>
        <taxon>Pezizomycotina</taxon>
        <taxon>Sordariomycetes</taxon>
        <taxon>Hypocreomycetidae</taxon>
        <taxon>Hypocreales</taxon>
        <taxon>Ophiocordycipitaceae</taxon>
        <taxon>Purpureocillium</taxon>
    </lineage>
</organism>
<accession>A0A179GI38</accession>
<dbReference type="PANTHER" id="PTHR10578">
    <property type="entry name" value="S -2-HYDROXY-ACID OXIDASE-RELATED"/>
    <property type="match status" value="1"/>
</dbReference>
<evidence type="ECO:0000256" key="3">
    <source>
        <dbReference type="ARBA" id="ARBA00024042"/>
    </source>
</evidence>
<dbReference type="EMBL" id="LSBH01000006">
    <property type="protein sequence ID" value="OAQ77031.1"/>
    <property type="molecule type" value="Genomic_DNA"/>
</dbReference>
<dbReference type="Pfam" id="PF01070">
    <property type="entry name" value="FMN_dh"/>
    <property type="match status" value="2"/>
</dbReference>
<feature type="binding site" evidence="5">
    <location>
        <position position="229"/>
    </location>
    <ligand>
        <name>glyoxylate</name>
        <dbReference type="ChEBI" id="CHEBI:36655"/>
    </ligand>
</feature>
<dbReference type="PIRSF" id="PIRSF000138">
    <property type="entry name" value="Al-hdrx_acd_dh"/>
    <property type="match status" value="1"/>
</dbReference>
<evidence type="ECO:0000259" key="7">
    <source>
        <dbReference type="PROSITE" id="PS51349"/>
    </source>
</evidence>
<evidence type="ECO:0000256" key="4">
    <source>
        <dbReference type="PIRSR" id="PIRSR000138-1"/>
    </source>
</evidence>
<feature type="chain" id="PRO_5043136986" evidence="6">
    <location>
        <begin position="17"/>
        <end position="401"/>
    </location>
</feature>
<dbReference type="AlphaFoldDB" id="A0A179GI38"/>
<evidence type="ECO:0000313" key="11">
    <source>
        <dbReference type="Proteomes" id="UP000245956"/>
    </source>
</evidence>
<dbReference type="Gene3D" id="3.20.20.70">
    <property type="entry name" value="Aldolase class I"/>
    <property type="match status" value="2"/>
</dbReference>
<feature type="binding site" evidence="5">
    <location>
        <begin position="324"/>
        <end position="328"/>
    </location>
    <ligand>
        <name>FMN</name>
        <dbReference type="ChEBI" id="CHEBI:58210"/>
    </ligand>
</feature>
<feature type="binding site" evidence="5">
    <location>
        <position position="220"/>
    </location>
    <ligand>
        <name>FMN</name>
        <dbReference type="ChEBI" id="CHEBI:58210"/>
    </ligand>
</feature>
<evidence type="ECO:0000256" key="5">
    <source>
        <dbReference type="PIRSR" id="PIRSR000138-2"/>
    </source>
</evidence>
<dbReference type="GO" id="GO:0010181">
    <property type="term" value="F:FMN binding"/>
    <property type="evidence" value="ECO:0007669"/>
    <property type="project" value="InterPro"/>
</dbReference>
<comment type="caution">
    <text evidence="8">The sequence shown here is derived from an EMBL/GenBank/DDBJ whole genome shotgun (WGS) entry which is preliminary data.</text>
</comment>
<feature type="binding site" evidence="5">
    <location>
        <position position="191"/>
    </location>
    <ligand>
        <name>FMN</name>
        <dbReference type="ChEBI" id="CHEBI:58210"/>
    </ligand>
</feature>
<keyword evidence="6" id="KW-0732">Signal</keyword>
<comment type="similarity">
    <text evidence="3">Belongs to the FMN-dependent alpha-hydroxy acid dehydrogenase family.</text>
</comment>
<feature type="binding site" evidence="5">
    <location>
        <begin position="139"/>
        <end position="141"/>
    </location>
    <ligand>
        <name>FMN</name>
        <dbReference type="ChEBI" id="CHEBI:58210"/>
    </ligand>
</feature>
<dbReference type="InterPro" id="IPR013785">
    <property type="entry name" value="Aldolase_TIM"/>
</dbReference>
<sequence>MRSLLLLAVLAARALAARPFLNEPDTGLNPFLFGQNATDECPVPSTPQSQGGAEGCLPDINIAKGLPDYEAIARKCLPARNYTYYRNGAAGEYTYRRNLAIFHQYTFRPRILVDISKIESTLSTTILGYNFSAPFYISPCAQAGMAHPNAEINFVKAAAKENILYMPALFATRTIEEIAEAKAEGQVLFQQLYLSATNDTETEELIRRTEKAGAKAIVFTVDSAADGNRHRAARYDVGSADSSYSAFTWEYYVKLTTMTKLPIILKGVMSFADVQLAIKYKVAGIILSNHGARQLDGAPTSLEVAIEIHQKDPEIFKKMDILADGGVRYGTDVLKLLALGVKAVGVGRPFMFANIFGQEGVEQLIRQLKKEIALDAANLGCPDLREINDNFVDWNPKQCVD</sequence>
<protein>
    <submittedName>
        <fullName evidence="8">Alpha-hydroxy acid dehydrogenase, FMN-dependent</fullName>
    </submittedName>
</protein>
<keyword evidence="2" id="KW-0560">Oxidoreductase</keyword>
<dbReference type="PROSITE" id="PS00557">
    <property type="entry name" value="FMN_HYDROXY_ACID_DH_1"/>
    <property type="match status" value="1"/>
</dbReference>
<feature type="binding site" evidence="5">
    <location>
        <begin position="347"/>
        <end position="348"/>
    </location>
    <ligand>
        <name>FMN</name>
        <dbReference type="ChEBI" id="CHEBI:58210"/>
    </ligand>
</feature>
<name>A0A179GI38_PURLI</name>
<feature type="binding site" evidence="5">
    <location>
        <position position="84"/>
    </location>
    <ligand>
        <name>glyoxylate</name>
        <dbReference type="ChEBI" id="CHEBI:36655"/>
    </ligand>
</feature>
<dbReference type="InterPro" id="IPR012133">
    <property type="entry name" value="Alpha-hydoxy_acid_DH_FMN"/>
</dbReference>
<dbReference type="SUPFAM" id="SSF51395">
    <property type="entry name" value="FMN-linked oxidoreductases"/>
    <property type="match status" value="1"/>
</dbReference>
<dbReference type="PANTHER" id="PTHR10578:SF140">
    <property type="entry name" value="FMN HYDROXY ACID DEHYDROGENASE DOMAIN-CONTAINING PROTEIN"/>
    <property type="match status" value="1"/>
</dbReference>
<evidence type="ECO:0000256" key="1">
    <source>
        <dbReference type="ARBA" id="ARBA00001917"/>
    </source>
</evidence>
<evidence type="ECO:0000256" key="6">
    <source>
        <dbReference type="SAM" id="SignalP"/>
    </source>
</evidence>
<dbReference type="InterPro" id="IPR008259">
    <property type="entry name" value="FMN_hydac_DH_AS"/>
</dbReference>
<evidence type="ECO:0000313" key="9">
    <source>
        <dbReference type="EMBL" id="PWI67071.1"/>
    </source>
</evidence>
<dbReference type="InterPro" id="IPR000262">
    <property type="entry name" value="FMN-dep_DH"/>
</dbReference>
<feature type="signal peptide" evidence="6">
    <location>
        <begin position="1"/>
        <end position="16"/>
    </location>
</feature>
<reference evidence="9 11" key="2">
    <citation type="journal article" date="2016" name="Front. Microbiol.">
        <title>Genome and transcriptome sequences reveal the specific parasitism of the nematophagous Purpureocillium lilacinum 36-1.</title>
        <authorList>
            <person name="Xie J."/>
            <person name="Li S."/>
            <person name="Mo C."/>
            <person name="Xiao X."/>
            <person name="Peng D."/>
            <person name="Wang G."/>
            <person name="Xiao Y."/>
        </authorList>
    </citation>
    <scope>NUCLEOTIDE SEQUENCE [LARGE SCALE GENOMIC DNA]</scope>
    <source>
        <strain evidence="9 11">36-1</strain>
    </source>
</reference>
<feature type="binding site" evidence="5">
    <location>
        <position position="293"/>
    </location>
    <ligand>
        <name>glyoxylate</name>
        <dbReference type="ChEBI" id="CHEBI:36655"/>
    </ligand>
</feature>
<feature type="binding site" evidence="5">
    <location>
        <position position="266"/>
    </location>
    <ligand>
        <name>FMN</name>
        <dbReference type="ChEBI" id="CHEBI:58210"/>
    </ligand>
</feature>